<dbReference type="Proteomes" id="UP000019116">
    <property type="component" value="Chromosome 3A"/>
</dbReference>
<dbReference type="Pfam" id="PF12697">
    <property type="entry name" value="Abhydrolase_6"/>
    <property type="match status" value="1"/>
</dbReference>
<dbReference type="PANTHER" id="PTHR43248">
    <property type="entry name" value="2-SUCCINYL-6-HYDROXY-2,4-CYCLOHEXADIENE-1-CARBOXYLATE SYNTHASE"/>
    <property type="match status" value="1"/>
</dbReference>
<proteinExistence type="inferred from homology"/>
<dbReference type="InterPro" id="IPR051601">
    <property type="entry name" value="Serine_prot/Carboxylest_S33"/>
</dbReference>
<evidence type="ECO:0000313" key="5">
    <source>
        <dbReference type="Proteomes" id="UP000019116"/>
    </source>
</evidence>
<accession>A0A3B6EQT1</accession>
<evidence type="ECO:0000313" key="4">
    <source>
        <dbReference type="EnsemblPlants" id="TraesCS3A02G374900.1"/>
    </source>
</evidence>
<dbReference type="OrthoDB" id="8119704at2759"/>
<dbReference type="SMR" id="A0A3B6EQT1"/>
<dbReference type="SUPFAM" id="SSF53474">
    <property type="entry name" value="alpha/beta-Hydrolases"/>
    <property type="match status" value="1"/>
</dbReference>
<dbReference type="Gramene" id="TraesCS3A03G0885700.1">
    <property type="protein sequence ID" value="TraesCS3A03G0885700.1.CDS"/>
    <property type="gene ID" value="TraesCS3A03G0885700"/>
</dbReference>
<dbReference type="RefSeq" id="XP_044342261.1">
    <property type="nucleotide sequence ID" value="XM_044486326.1"/>
</dbReference>
<dbReference type="GO" id="GO:0016787">
    <property type="term" value="F:hydrolase activity"/>
    <property type="evidence" value="ECO:0007669"/>
    <property type="project" value="UniProtKB-KW"/>
</dbReference>
<feature type="domain" description="AB hydrolase-1" evidence="3">
    <location>
        <begin position="64"/>
        <end position="330"/>
    </location>
</feature>
<keyword evidence="5" id="KW-1185">Reference proteome</keyword>
<dbReference type="Gramene" id="TraesLDM3A03G01468080.1">
    <property type="protein sequence ID" value="TraesLDM3A03G01468080.1"/>
    <property type="gene ID" value="TraesLDM3A03G01468080"/>
</dbReference>
<dbReference type="Gramene" id="TraesROB_scaffold_028805_01G000200.1">
    <property type="protein sequence ID" value="TraesROB_scaffold_028805_01G000200.1"/>
    <property type="gene ID" value="TraesROB_scaffold_028805_01G000200"/>
</dbReference>
<dbReference type="Gramene" id="TraesCLE_scaffold_035837_01G000200.1">
    <property type="protein sequence ID" value="TraesCLE_scaffold_035837_01G000200.1"/>
    <property type="gene ID" value="TraesCLE_scaffold_035837_01G000200"/>
</dbReference>
<dbReference type="EnsemblPlants" id="TraesCS3A02G374900.1">
    <property type="protein sequence ID" value="TraesCS3A02G374900.1"/>
    <property type="gene ID" value="TraesCS3A02G374900"/>
</dbReference>
<reference evidence="4" key="2">
    <citation type="submission" date="2018-10" db="UniProtKB">
        <authorList>
            <consortium name="EnsemblPlants"/>
        </authorList>
    </citation>
    <scope>IDENTIFICATION</scope>
</reference>
<dbReference type="InterPro" id="IPR029058">
    <property type="entry name" value="AB_hydrolase_fold"/>
</dbReference>
<dbReference type="Gramene" id="TraesSYM3A03G01490330.1">
    <property type="protein sequence ID" value="TraesSYM3A03G01490330.1"/>
    <property type="gene ID" value="TraesSYM3A03G01490330"/>
</dbReference>
<dbReference type="STRING" id="4565.A0A3B6EQT1"/>
<evidence type="ECO:0000259" key="3">
    <source>
        <dbReference type="Pfam" id="PF12697"/>
    </source>
</evidence>
<dbReference type="AlphaFoldDB" id="A0A3B6EQT1"/>
<evidence type="ECO:0000256" key="1">
    <source>
        <dbReference type="ARBA" id="ARBA00010088"/>
    </source>
</evidence>
<name>A0A3B6EQT1_WHEAT</name>
<dbReference type="PANTHER" id="PTHR43248:SF3">
    <property type="entry name" value="AB HYDROLASE-1 DOMAIN-CONTAINING PROTEIN"/>
    <property type="match status" value="1"/>
</dbReference>
<reference evidence="4" key="1">
    <citation type="submission" date="2018-08" db="EMBL/GenBank/DDBJ databases">
        <authorList>
            <person name="Rossello M."/>
        </authorList>
    </citation>
    <scope>NUCLEOTIDE SEQUENCE [LARGE SCALE GENOMIC DNA]</scope>
    <source>
        <strain evidence="4">cv. Chinese Spring</strain>
    </source>
</reference>
<organism evidence="4">
    <name type="scientific">Triticum aestivum</name>
    <name type="common">Wheat</name>
    <dbReference type="NCBI Taxonomy" id="4565"/>
    <lineage>
        <taxon>Eukaryota</taxon>
        <taxon>Viridiplantae</taxon>
        <taxon>Streptophyta</taxon>
        <taxon>Embryophyta</taxon>
        <taxon>Tracheophyta</taxon>
        <taxon>Spermatophyta</taxon>
        <taxon>Magnoliopsida</taxon>
        <taxon>Liliopsida</taxon>
        <taxon>Poales</taxon>
        <taxon>Poaceae</taxon>
        <taxon>BOP clade</taxon>
        <taxon>Pooideae</taxon>
        <taxon>Triticodae</taxon>
        <taxon>Triticeae</taxon>
        <taxon>Triticinae</taxon>
        <taxon>Triticum</taxon>
    </lineage>
</organism>
<protein>
    <recommendedName>
        <fullName evidence="3">AB hydrolase-1 domain-containing protein</fullName>
    </recommendedName>
</protein>
<dbReference type="GeneID" id="123062691"/>
<dbReference type="Gramene" id="TraesCS3A02G374900.1">
    <property type="protein sequence ID" value="TraesCS3A02G374900.1"/>
    <property type="gene ID" value="TraesCS3A02G374900"/>
</dbReference>
<dbReference type="InterPro" id="IPR000073">
    <property type="entry name" value="AB_hydrolase_1"/>
</dbReference>
<dbReference type="OMA" id="QETWAFN"/>
<dbReference type="Gene3D" id="3.40.50.1820">
    <property type="entry name" value="alpha/beta hydrolase"/>
    <property type="match status" value="1"/>
</dbReference>
<evidence type="ECO:0000256" key="2">
    <source>
        <dbReference type="ARBA" id="ARBA00022801"/>
    </source>
</evidence>
<comment type="similarity">
    <text evidence="1">Belongs to the peptidase S33 family.</text>
</comment>
<gene>
    <name evidence="4" type="primary">LOC123062691</name>
</gene>
<sequence length="343" mass="37832">MAASLRASSSPLRSRLLSSPAAWSPWRLLLSSSVHSDAAHQTETLAFHEIQLSPEKPPTATAFVLHGLLGSGRNWRTFSRTLASQLRDRSPADEWKMVLVDLRNHGSSARIKGLSPPHDMSSAAKDLADLVKARGWTWPDVVVGHSMGGKVALDFTESCSRGDYGESAALPKQLWVLDSVPGEVKIDNSDGEVERVLETLASLPSSLPSRKWVVDHMVSLGFSKSLSDWIGSNLKKDNEHVTWAFDLQAATDMFNSYRDRSYWGLLENPPKGLEISIVQAELSDRWHPEDVQRLKALSRRGSKPDAGKVSLHVLPNSGHWVHVDNPKGLLEIMAPNFLSTVQN</sequence>
<keyword evidence="2" id="KW-0378">Hydrolase</keyword>